<dbReference type="Pfam" id="PF00144">
    <property type="entry name" value="Beta-lactamase"/>
    <property type="match status" value="1"/>
</dbReference>
<dbReference type="InterPro" id="IPR001466">
    <property type="entry name" value="Beta-lactam-related"/>
</dbReference>
<dbReference type="EMBL" id="JALHLF010000014">
    <property type="protein sequence ID" value="MCJ2182313.1"/>
    <property type="molecule type" value="Genomic_DNA"/>
</dbReference>
<feature type="signal peptide" evidence="2">
    <location>
        <begin position="1"/>
        <end position="20"/>
    </location>
</feature>
<feature type="region of interest" description="Disordered" evidence="1">
    <location>
        <begin position="269"/>
        <end position="288"/>
    </location>
</feature>
<protein>
    <submittedName>
        <fullName evidence="4">Beta-lactamase family protein</fullName>
    </submittedName>
</protein>
<feature type="chain" id="PRO_5046466781" evidence="2">
    <location>
        <begin position="21"/>
        <end position="419"/>
    </location>
</feature>
<dbReference type="Gene3D" id="3.40.710.10">
    <property type="entry name" value="DD-peptidase/beta-lactamase superfamily"/>
    <property type="match status" value="1"/>
</dbReference>
<reference evidence="4" key="1">
    <citation type="submission" date="2022-03" db="EMBL/GenBank/DDBJ databases">
        <title>Identification of a novel bacterium isolated from mangrove sediments.</title>
        <authorList>
            <person name="Pan X."/>
        </authorList>
    </citation>
    <scope>NUCLEOTIDE SEQUENCE</scope>
    <source>
        <strain evidence="4">B1949</strain>
    </source>
</reference>
<evidence type="ECO:0000313" key="4">
    <source>
        <dbReference type="EMBL" id="MCJ2182313.1"/>
    </source>
</evidence>
<feature type="domain" description="Beta-lactamase-related" evidence="3">
    <location>
        <begin position="34"/>
        <end position="408"/>
    </location>
</feature>
<evidence type="ECO:0000256" key="1">
    <source>
        <dbReference type="SAM" id="MobiDB-lite"/>
    </source>
</evidence>
<comment type="caution">
    <text evidence="4">The sequence shown here is derived from an EMBL/GenBank/DDBJ whole genome shotgun (WGS) entry which is preliminary data.</text>
</comment>
<feature type="compositionally biased region" description="Basic and acidic residues" evidence="1">
    <location>
        <begin position="278"/>
        <end position="288"/>
    </location>
</feature>
<evidence type="ECO:0000313" key="5">
    <source>
        <dbReference type="Proteomes" id="UP001162881"/>
    </source>
</evidence>
<keyword evidence="5" id="KW-1185">Reference proteome</keyword>
<name>A0ABT0BBT3_9SPHN</name>
<dbReference type="Proteomes" id="UP001162881">
    <property type="component" value="Unassembled WGS sequence"/>
</dbReference>
<evidence type="ECO:0000259" key="3">
    <source>
        <dbReference type="Pfam" id="PF00144"/>
    </source>
</evidence>
<dbReference type="InterPro" id="IPR050789">
    <property type="entry name" value="Diverse_Enzym_Activities"/>
</dbReference>
<dbReference type="RefSeq" id="WP_244018109.1">
    <property type="nucleotide sequence ID" value="NZ_JALHLF010000014.1"/>
</dbReference>
<organism evidence="4 5">
    <name type="scientific">Novosphingobium organovorum</name>
    <dbReference type="NCBI Taxonomy" id="2930092"/>
    <lineage>
        <taxon>Bacteria</taxon>
        <taxon>Pseudomonadati</taxon>
        <taxon>Pseudomonadota</taxon>
        <taxon>Alphaproteobacteria</taxon>
        <taxon>Sphingomonadales</taxon>
        <taxon>Sphingomonadaceae</taxon>
        <taxon>Novosphingobium</taxon>
    </lineage>
</organism>
<dbReference type="PANTHER" id="PTHR43283">
    <property type="entry name" value="BETA-LACTAMASE-RELATED"/>
    <property type="match status" value="1"/>
</dbReference>
<keyword evidence="2" id="KW-0732">Signal</keyword>
<accession>A0ABT0BBT3</accession>
<proteinExistence type="predicted"/>
<sequence>MKTGAALAGFALLVGPPAFAQEPAPAARTLKAELDAMVAHGELPQALVLIEQHGQPLAEITTGYANVAKRTPIRRDALFRLYSMSKPITTVAVLQLVEAGKLTLDTPVGRVLPDLAHLRVWNGSNAYPPETVAADRPVTILDLLTHTAGITYEFMGNTPVQRYYREHGVGRVTQAQSGAPEAPPARDLAQLVQRLGQAPLLHQPGGPFSYGFSTTVLGAVVEKVSGQSLDAYFHDHIFAPLEMTDTTFVVSDAQAPRLVTGYAASGDGLTAVDPPETSEYRDPNRLRDGGGALAGTLEDYRHFAEMLAHKGQWRGRRILSEHLVDQMFSMRLRTGGGEHLDTPYGLGLALGDAGTEERGSLPVGTGSWSGSANTYFLVDPVHDAVALVMTNELTPGASVARTWKLRAAIDRATLALIKR</sequence>
<dbReference type="PANTHER" id="PTHR43283:SF3">
    <property type="entry name" value="BETA-LACTAMASE FAMILY PROTEIN (AFU_ORTHOLOGUE AFUA_5G07500)"/>
    <property type="match status" value="1"/>
</dbReference>
<gene>
    <name evidence="4" type="ORF">MTR62_06305</name>
</gene>
<evidence type="ECO:0000256" key="2">
    <source>
        <dbReference type="SAM" id="SignalP"/>
    </source>
</evidence>
<dbReference type="InterPro" id="IPR012338">
    <property type="entry name" value="Beta-lactam/transpept-like"/>
</dbReference>
<dbReference type="SUPFAM" id="SSF56601">
    <property type="entry name" value="beta-lactamase/transpeptidase-like"/>
    <property type="match status" value="1"/>
</dbReference>